<feature type="region of interest" description="Disordered" evidence="1">
    <location>
        <begin position="600"/>
        <end position="634"/>
    </location>
</feature>
<reference evidence="3" key="1">
    <citation type="submission" date="2016-03" db="EMBL/GenBank/DDBJ databases">
        <title>Mechanisms controlling the formation of the plant cell surface in tip-growing cells are functionally conserved among land plants.</title>
        <authorList>
            <person name="Honkanen S."/>
            <person name="Jones V.A."/>
            <person name="Morieri G."/>
            <person name="Champion C."/>
            <person name="Hetherington A.J."/>
            <person name="Kelly S."/>
            <person name="Saint-Marcoux D."/>
            <person name="Proust H."/>
            <person name="Prescott H."/>
            <person name="Dolan L."/>
        </authorList>
    </citation>
    <scope>NUCLEOTIDE SEQUENCE [LARGE SCALE GENOMIC DNA]</scope>
    <source>
        <tissue evidence="3">Whole gametophyte</tissue>
    </source>
</reference>
<feature type="region of interest" description="Disordered" evidence="1">
    <location>
        <begin position="116"/>
        <end position="145"/>
    </location>
</feature>
<keyword evidence="2" id="KW-1133">Transmembrane helix</keyword>
<feature type="region of interest" description="Disordered" evidence="1">
    <location>
        <begin position="24"/>
        <end position="45"/>
    </location>
</feature>
<evidence type="ECO:0000313" key="3">
    <source>
        <dbReference type="EMBL" id="OAE26206.1"/>
    </source>
</evidence>
<feature type="compositionally biased region" description="Basic and acidic residues" evidence="1">
    <location>
        <begin position="616"/>
        <end position="630"/>
    </location>
</feature>
<gene>
    <name evidence="3" type="ORF">AXG93_3457s1330</name>
</gene>
<keyword evidence="2" id="KW-0472">Membrane</keyword>
<dbReference type="AlphaFoldDB" id="A0A176W1X2"/>
<dbReference type="PANTHER" id="PTHR35694:SF1">
    <property type="entry name" value="DENEDDYLASE"/>
    <property type="match status" value="1"/>
</dbReference>
<sequence>MALDGAIRGVLEARVRSTAESCSSSSASSSWREGFASSSSGGGGGLRGRHCNGAICCRVAERRKQFFGSALRCGEDGKGGGGSARAGRARRWHFGEVVVDGGAFFKVRAEAEVADGSSARSETGIGASGSVRQGRDDDGDSGKAQALSDSAIYPVMRVFRNDLCSLEITGDAKALEVVSAMAADGGFTASEELSKGRSLMTVETIVPGRPEDHSTVSTKLLAPTRLVNKRAKLMWAKGVAQKKVSLSSGNALARAFQSVVVQRVLAFDLRVQVPGTVRDMANLANEKETGLVASLESRDGKVLDGLAEAVCSYVLANIKDTSERKSSGKGGFWRVLPFWDRPQRVWSLDKTICLSTLSDSEVVQHAKQILSTPTARSYLPSGRLTRTHHAWWPLSDVAPASSFLTSDGVHCFAEHIPIHRIEIDISKVRVETKHWNQTRDNIVELQLTHAQLVDIADMLDLFYEDGFTAPSKRLRSGTDLKVSQNIRSKVGKAIWTAVGSVITGGILIVGLFVASKMRVTPNGGIFASDLPFPVGVSVAETLRSKWCTPKYNQKALLPSNDDIPREELAALCAQLIVRMKDAFGLDGEIKTSPEKGAWLGPDITDWGKKRSPVQVDQRRPDSSSEARDAVVNESSNLPRSEALEEVVLCYQVCSLLRLSFFLYNQVVVQRDGKVLGFQPLNKPAIRYWANYPFAEDIHNGRRLGPGVVEPGLRYVEPPSQLIAIELLCRPHSYTPSIAARPIELTLDQELD</sequence>
<organism evidence="3 4">
    <name type="scientific">Marchantia polymorpha subsp. ruderalis</name>
    <dbReference type="NCBI Taxonomy" id="1480154"/>
    <lineage>
        <taxon>Eukaryota</taxon>
        <taxon>Viridiplantae</taxon>
        <taxon>Streptophyta</taxon>
        <taxon>Embryophyta</taxon>
        <taxon>Marchantiophyta</taxon>
        <taxon>Marchantiopsida</taxon>
        <taxon>Marchantiidae</taxon>
        <taxon>Marchantiales</taxon>
        <taxon>Marchantiaceae</taxon>
        <taxon>Marchantia</taxon>
    </lineage>
</organism>
<name>A0A176W1X2_MARPO</name>
<dbReference type="EMBL" id="LVLJ01002210">
    <property type="protein sequence ID" value="OAE26206.1"/>
    <property type="molecule type" value="Genomic_DNA"/>
</dbReference>
<proteinExistence type="predicted"/>
<keyword evidence="2" id="KW-0812">Transmembrane</keyword>
<dbReference type="Proteomes" id="UP000077202">
    <property type="component" value="Unassembled WGS sequence"/>
</dbReference>
<comment type="caution">
    <text evidence="3">The sequence shown here is derived from an EMBL/GenBank/DDBJ whole genome shotgun (WGS) entry which is preliminary data.</text>
</comment>
<keyword evidence="4" id="KW-1185">Reference proteome</keyword>
<feature type="transmembrane region" description="Helical" evidence="2">
    <location>
        <begin position="493"/>
        <end position="514"/>
    </location>
</feature>
<accession>A0A176W1X2</accession>
<evidence type="ECO:0000256" key="1">
    <source>
        <dbReference type="SAM" id="MobiDB-lite"/>
    </source>
</evidence>
<dbReference type="PANTHER" id="PTHR35694">
    <property type="entry name" value="DENEDDYLASE"/>
    <property type="match status" value="1"/>
</dbReference>
<protein>
    <submittedName>
        <fullName evidence="3">Uncharacterized protein</fullName>
    </submittedName>
</protein>
<evidence type="ECO:0000313" key="4">
    <source>
        <dbReference type="Proteomes" id="UP000077202"/>
    </source>
</evidence>
<evidence type="ECO:0000256" key="2">
    <source>
        <dbReference type="SAM" id="Phobius"/>
    </source>
</evidence>
<feature type="compositionally biased region" description="Low complexity" evidence="1">
    <location>
        <begin position="24"/>
        <end position="39"/>
    </location>
</feature>